<name>A0A9Q0VSV2_9ROSI</name>
<dbReference type="AlphaFoldDB" id="A0A9Q0VSV2"/>
<comment type="caution">
    <text evidence="3">The sequence shown here is derived from an EMBL/GenBank/DDBJ whole genome shotgun (WGS) entry which is preliminary data.</text>
</comment>
<feature type="chain" id="PRO_5040443014" description="Proline-rich protein" evidence="2">
    <location>
        <begin position="21"/>
        <end position="125"/>
    </location>
</feature>
<feature type="region of interest" description="Disordered" evidence="1">
    <location>
        <begin position="26"/>
        <end position="125"/>
    </location>
</feature>
<accession>A0A9Q0VSV2</accession>
<feature type="compositionally biased region" description="Basic and acidic residues" evidence="1">
    <location>
        <begin position="26"/>
        <end position="40"/>
    </location>
</feature>
<evidence type="ECO:0000313" key="3">
    <source>
        <dbReference type="EMBL" id="KAJ6752935.1"/>
    </source>
</evidence>
<evidence type="ECO:0000256" key="2">
    <source>
        <dbReference type="SAM" id="SignalP"/>
    </source>
</evidence>
<organism evidence="3 4">
    <name type="scientific">Salix koriyanagi</name>
    <dbReference type="NCBI Taxonomy" id="2511006"/>
    <lineage>
        <taxon>Eukaryota</taxon>
        <taxon>Viridiplantae</taxon>
        <taxon>Streptophyta</taxon>
        <taxon>Embryophyta</taxon>
        <taxon>Tracheophyta</taxon>
        <taxon>Spermatophyta</taxon>
        <taxon>Magnoliopsida</taxon>
        <taxon>eudicotyledons</taxon>
        <taxon>Gunneridae</taxon>
        <taxon>Pentapetalae</taxon>
        <taxon>rosids</taxon>
        <taxon>fabids</taxon>
        <taxon>Malpighiales</taxon>
        <taxon>Salicaceae</taxon>
        <taxon>Saliceae</taxon>
        <taxon>Salix</taxon>
    </lineage>
</organism>
<evidence type="ECO:0000256" key="1">
    <source>
        <dbReference type="SAM" id="MobiDB-lite"/>
    </source>
</evidence>
<keyword evidence="2" id="KW-0732">Signal</keyword>
<feature type="signal peptide" evidence="2">
    <location>
        <begin position="1"/>
        <end position="20"/>
    </location>
</feature>
<dbReference type="EMBL" id="JAPFFM010000008">
    <property type="protein sequence ID" value="KAJ6752935.1"/>
    <property type="molecule type" value="Genomic_DNA"/>
</dbReference>
<keyword evidence="4" id="KW-1185">Reference proteome</keyword>
<dbReference type="Proteomes" id="UP001151752">
    <property type="component" value="Unassembled WGS sequence"/>
</dbReference>
<evidence type="ECO:0000313" key="4">
    <source>
        <dbReference type="Proteomes" id="UP001151752"/>
    </source>
</evidence>
<proteinExistence type="predicted"/>
<gene>
    <name evidence="3" type="ORF">OIU74_027723</name>
</gene>
<reference evidence="3" key="2">
    <citation type="journal article" date="2023" name="Int. J. Mol. Sci.">
        <title>De Novo Assembly and Annotation of 11 Diverse Shrub Willow (Salix) Genomes Reveals Novel Gene Organization in Sex-Linked Regions.</title>
        <authorList>
            <person name="Hyden B."/>
            <person name="Feng K."/>
            <person name="Yates T.B."/>
            <person name="Jawdy S."/>
            <person name="Cereghino C."/>
            <person name="Smart L.B."/>
            <person name="Muchero W."/>
        </authorList>
    </citation>
    <scope>NUCLEOTIDE SEQUENCE</scope>
    <source>
        <tissue evidence="3">Shoot tip</tissue>
    </source>
</reference>
<reference evidence="3" key="1">
    <citation type="submission" date="2022-11" db="EMBL/GenBank/DDBJ databases">
        <authorList>
            <person name="Hyden B.L."/>
            <person name="Feng K."/>
            <person name="Yates T."/>
            <person name="Jawdy S."/>
            <person name="Smart L.B."/>
            <person name="Muchero W."/>
        </authorList>
    </citation>
    <scope>NUCLEOTIDE SEQUENCE</scope>
    <source>
        <tissue evidence="3">Shoot tip</tissue>
    </source>
</reference>
<sequence length="125" mass="13683">MKTFLIICVLLATTVFSSLSTSTARELSHQGPDRTLDDISSHLVTPVKPPRGPIEPPHDPVKPPRGPIEPPHDPRKPPRGPIEPPHDPRKPPRGPIEPPHDSMKPPRGPMKPKPPRGRKPPPGSQ</sequence>
<protein>
    <recommendedName>
        <fullName evidence="5">Proline-rich protein</fullName>
    </recommendedName>
</protein>
<evidence type="ECO:0008006" key="5">
    <source>
        <dbReference type="Google" id="ProtNLM"/>
    </source>
</evidence>